<keyword evidence="3 6" id="KW-1133">Transmembrane helix</keyword>
<name>A0A1D1YY66_9ARAE</name>
<dbReference type="GO" id="GO:0005886">
    <property type="term" value="C:plasma membrane"/>
    <property type="evidence" value="ECO:0007669"/>
    <property type="project" value="TreeGrafter"/>
</dbReference>
<evidence type="ECO:0000256" key="5">
    <source>
        <dbReference type="SAM" id="MobiDB-lite"/>
    </source>
</evidence>
<evidence type="ECO:0000256" key="3">
    <source>
        <dbReference type="ARBA" id="ARBA00022989"/>
    </source>
</evidence>
<protein>
    <submittedName>
        <fullName evidence="8">Uncharacterized protein At1g08160</fullName>
    </submittedName>
</protein>
<gene>
    <name evidence="8" type="primary">At1g08160_6</name>
    <name evidence="8" type="ORF">g.89387</name>
</gene>
<dbReference type="InterPro" id="IPR044839">
    <property type="entry name" value="NDR1-like"/>
</dbReference>
<keyword evidence="2 6" id="KW-0812">Transmembrane</keyword>
<evidence type="ECO:0000256" key="6">
    <source>
        <dbReference type="SAM" id="Phobius"/>
    </source>
</evidence>
<dbReference type="EMBL" id="GDJX01008339">
    <property type="protein sequence ID" value="JAT59597.1"/>
    <property type="molecule type" value="Transcribed_RNA"/>
</dbReference>
<dbReference type="AlphaFoldDB" id="A0A1D1YY66"/>
<evidence type="ECO:0000256" key="4">
    <source>
        <dbReference type="ARBA" id="ARBA00023136"/>
    </source>
</evidence>
<feature type="domain" description="Late embryogenesis abundant protein LEA-2 subgroup" evidence="7">
    <location>
        <begin position="160"/>
        <end position="258"/>
    </location>
</feature>
<feature type="transmembrane region" description="Helical" evidence="6">
    <location>
        <begin position="103"/>
        <end position="127"/>
    </location>
</feature>
<dbReference type="Gene3D" id="2.60.40.1820">
    <property type="match status" value="1"/>
</dbReference>
<feature type="non-terminal residue" evidence="8">
    <location>
        <position position="1"/>
    </location>
</feature>
<dbReference type="PANTHER" id="PTHR31234:SF2">
    <property type="entry name" value="OS05G0199100 PROTEIN"/>
    <property type="match status" value="1"/>
</dbReference>
<sequence>LLLLLLPPLLSYTIPSKVPITPPPRHYRSPPSSLQRTPTMAERIHPSSKPAAPNGTAAGPAPPPAFPATKAQLYGAARPAYRPQPPKPGRRRPRHGCCCRLCLWLTLALLALVLLAAIAGGVFYLVYRPRRPSFSVSSLRLSALNLTAADALSSRLDIAVSAHNPNKKLAFVYDPVSIAVSTGGVDIGDGAFPAFLHGARNTTLLKASVASSGQHLDAAAASDLRKKTTLPLEIRLETKAGVKVGGIKTKKIRVQVSCDGINAAVPKGKGGGAPPASSPDASCEVKLRVKIWKWHI</sequence>
<reference evidence="8" key="1">
    <citation type="submission" date="2015-07" db="EMBL/GenBank/DDBJ databases">
        <title>Transcriptome Assembly of Anthurium amnicola.</title>
        <authorList>
            <person name="Suzuki J."/>
        </authorList>
    </citation>
    <scope>NUCLEOTIDE SEQUENCE</scope>
</reference>
<keyword evidence="4 6" id="KW-0472">Membrane</keyword>
<organism evidence="8">
    <name type="scientific">Anthurium amnicola</name>
    <dbReference type="NCBI Taxonomy" id="1678845"/>
    <lineage>
        <taxon>Eukaryota</taxon>
        <taxon>Viridiplantae</taxon>
        <taxon>Streptophyta</taxon>
        <taxon>Embryophyta</taxon>
        <taxon>Tracheophyta</taxon>
        <taxon>Spermatophyta</taxon>
        <taxon>Magnoliopsida</taxon>
        <taxon>Liliopsida</taxon>
        <taxon>Araceae</taxon>
        <taxon>Pothoideae</taxon>
        <taxon>Potheae</taxon>
        <taxon>Anthurium</taxon>
    </lineage>
</organism>
<dbReference type="GO" id="GO:0098542">
    <property type="term" value="P:defense response to other organism"/>
    <property type="evidence" value="ECO:0007669"/>
    <property type="project" value="InterPro"/>
</dbReference>
<dbReference type="PANTHER" id="PTHR31234">
    <property type="entry name" value="LATE EMBRYOGENESIS ABUNDANT (LEA) HYDROXYPROLINE-RICH GLYCOPROTEIN FAMILY"/>
    <property type="match status" value="1"/>
</dbReference>
<dbReference type="Pfam" id="PF03168">
    <property type="entry name" value="LEA_2"/>
    <property type="match status" value="1"/>
</dbReference>
<evidence type="ECO:0000256" key="2">
    <source>
        <dbReference type="ARBA" id="ARBA00022692"/>
    </source>
</evidence>
<dbReference type="InterPro" id="IPR004864">
    <property type="entry name" value="LEA_2"/>
</dbReference>
<evidence type="ECO:0000313" key="8">
    <source>
        <dbReference type="EMBL" id="JAT59597.1"/>
    </source>
</evidence>
<accession>A0A1D1YY66</accession>
<comment type="subcellular location">
    <subcellularLocation>
        <location evidence="1">Membrane</location>
        <topology evidence="1">Single-pass membrane protein</topology>
    </subcellularLocation>
</comment>
<evidence type="ECO:0000256" key="1">
    <source>
        <dbReference type="ARBA" id="ARBA00004167"/>
    </source>
</evidence>
<feature type="region of interest" description="Disordered" evidence="5">
    <location>
        <begin position="21"/>
        <end position="63"/>
    </location>
</feature>
<feature type="compositionally biased region" description="Low complexity" evidence="5">
    <location>
        <begin position="49"/>
        <end position="59"/>
    </location>
</feature>
<evidence type="ECO:0000259" key="7">
    <source>
        <dbReference type="Pfam" id="PF03168"/>
    </source>
</evidence>
<proteinExistence type="predicted"/>